<evidence type="ECO:0000313" key="2">
    <source>
        <dbReference type="Proteomes" id="UP000789405"/>
    </source>
</evidence>
<accession>A0A9N9IAV2</accession>
<organism evidence="1 2">
    <name type="scientific">Dentiscutata erythropus</name>
    <dbReference type="NCBI Taxonomy" id="1348616"/>
    <lineage>
        <taxon>Eukaryota</taxon>
        <taxon>Fungi</taxon>
        <taxon>Fungi incertae sedis</taxon>
        <taxon>Mucoromycota</taxon>
        <taxon>Glomeromycotina</taxon>
        <taxon>Glomeromycetes</taxon>
        <taxon>Diversisporales</taxon>
        <taxon>Gigasporaceae</taxon>
        <taxon>Dentiscutata</taxon>
    </lineage>
</organism>
<dbReference type="AlphaFoldDB" id="A0A9N9IAV2"/>
<proteinExistence type="predicted"/>
<dbReference type="EMBL" id="CAJVPY010011398">
    <property type="protein sequence ID" value="CAG8726679.1"/>
    <property type="molecule type" value="Genomic_DNA"/>
</dbReference>
<sequence length="56" mass="6600">MDYYKTLIHHQEAAKNNEDGKKLVYLNKAERVKIVRNTYQLCGISVRQNKHWAPAN</sequence>
<evidence type="ECO:0000313" key="1">
    <source>
        <dbReference type="EMBL" id="CAG8726679.1"/>
    </source>
</evidence>
<gene>
    <name evidence="1" type="ORF">DERYTH_LOCUS14772</name>
</gene>
<comment type="caution">
    <text evidence="1">The sequence shown here is derived from an EMBL/GenBank/DDBJ whole genome shotgun (WGS) entry which is preliminary data.</text>
</comment>
<reference evidence="1" key="1">
    <citation type="submission" date="2021-06" db="EMBL/GenBank/DDBJ databases">
        <authorList>
            <person name="Kallberg Y."/>
            <person name="Tangrot J."/>
            <person name="Rosling A."/>
        </authorList>
    </citation>
    <scope>NUCLEOTIDE SEQUENCE</scope>
    <source>
        <strain evidence="1">MA453B</strain>
    </source>
</reference>
<keyword evidence="2" id="KW-1185">Reference proteome</keyword>
<name>A0A9N9IAV2_9GLOM</name>
<protein>
    <submittedName>
        <fullName evidence="1">7606_t:CDS:1</fullName>
    </submittedName>
</protein>
<dbReference type="Proteomes" id="UP000789405">
    <property type="component" value="Unassembled WGS sequence"/>
</dbReference>